<organism evidence="3 4">
    <name type="scientific">Desulfarculus baarsii (strain ATCC 33931 / DSM 2075 / LMG 7858 / VKM B-1802 / 2st14)</name>
    <dbReference type="NCBI Taxonomy" id="644282"/>
    <lineage>
        <taxon>Bacteria</taxon>
        <taxon>Pseudomonadati</taxon>
        <taxon>Thermodesulfobacteriota</taxon>
        <taxon>Desulfarculia</taxon>
        <taxon>Desulfarculales</taxon>
        <taxon>Desulfarculaceae</taxon>
        <taxon>Desulfarculus</taxon>
    </lineage>
</organism>
<evidence type="ECO:0000259" key="2">
    <source>
        <dbReference type="Pfam" id="PF21537"/>
    </source>
</evidence>
<feature type="transmembrane region" description="Helical" evidence="1">
    <location>
        <begin position="7"/>
        <end position="28"/>
    </location>
</feature>
<dbReference type="STRING" id="644282.Deba_2454"/>
<name>E1QJS2_DESB2</name>
<evidence type="ECO:0000256" key="1">
    <source>
        <dbReference type="SAM" id="Phobius"/>
    </source>
</evidence>
<reference evidence="3 4" key="1">
    <citation type="journal article" date="2010" name="Stand. Genomic Sci.">
        <title>Complete genome sequence of Desulfarculus baarsii type strain (2st14).</title>
        <authorList>
            <person name="Sun H."/>
            <person name="Spring S."/>
            <person name="Lapidus A."/>
            <person name="Davenport K."/>
            <person name="Del Rio T.G."/>
            <person name="Tice H."/>
            <person name="Nolan M."/>
            <person name="Copeland A."/>
            <person name="Cheng J.F."/>
            <person name="Lucas S."/>
            <person name="Tapia R."/>
            <person name="Goodwin L."/>
            <person name="Pitluck S."/>
            <person name="Ivanova N."/>
            <person name="Pagani I."/>
            <person name="Mavromatis K."/>
            <person name="Ovchinnikova G."/>
            <person name="Pati A."/>
            <person name="Chen A."/>
            <person name="Palaniappan K."/>
            <person name="Hauser L."/>
            <person name="Chang Y.J."/>
            <person name="Jeffries C.D."/>
            <person name="Detter J.C."/>
            <person name="Han C."/>
            <person name="Rohde M."/>
            <person name="Brambilla E."/>
            <person name="Goker M."/>
            <person name="Woyke T."/>
            <person name="Bristow J."/>
            <person name="Eisen J.A."/>
            <person name="Markowitz V."/>
            <person name="Hugenholtz P."/>
            <person name="Kyrpides N.C."/>
            <person name="Klenk H.P."/>
            <person name="Land M."/>
        </authorList>
    </citation>
    <scope>NUCLEOTIDE SEQUENCE [LARGE SCALE GENOMIC DNA]</scope>
    <source>
        <strain evidence="4">ATCC 33931 / DSM 2075 / LMG 7858 / VKM B-1802 / 2st14</strain>
    </source>
</reference>
<dbReference type="HOGENOM" id="CLU_1092928_0_0_7"/>
<feature type="transmembrane region" description="Helical" evidence="1">
    <location>
        <begin position="73"/>
        <end position="92"/>
    </location>
</feature>
<dbReference type="RefSeq" id="WP_013259254.1">
    <property type="nucleotide sequence ID" value="NC_014365.1"/>
</dbReference>
<keyword evidence="1" id="KW-0812">Transmembrane</keyword>
<keyword evidence="1" id="KW-1133">Transmembrane helix</keyword>
<protein>
    <recommendedName>
        <fullName evidence="2">DUF1980 domain-containing protein</fullName>
    </recommendedName>
</protein>
<dbReference type="KEGG" id="dbr:Deba_2454"/>
<feature type="transmembrane region" description="Helical" evidence="1">
    <location>
        <begin position="40"/>
        <end position="61"/>
    </location>
</feature>
<proteinExistence type="predicted"/>
<dbReference type="InterPro" id="IPR048447">
    <property type="entry name" value="DUF1980_C"/>
</dbReference>
<dbReference type="Pfam" id="PF21537">
    <property type="entry name" value="DUF1980_C"/>
    <property type="match status" value="1"/>
</dbReference>
<evidence type="ECO:0000313" key="3">
    <source>
        <dbReference type="EMBL" id="ADK85815.1"/>
    </source>
</evidence>
<evidence type="ECO:0000313" key="4">
    <source>
        <dbReference type="Proteomes" id="UP000009047"/>
    </source>
</evidence>
<keyword evidence="1" id="KW-0472">Membrane</keyword>
<dbReference type="AlphaFoldDB" id="E1QJS2"/>
<dbReference type="EMBL" id="CP002085">
    <property type="protein sequence ID" value="ADK85815.1"/>
    <property type="molecule type" value="Genomic_DNA"/>
</dbReference>
<sequence length="260" mass="27723">MGLITRAAAVFEALMLAGLGGFMVWLAFSADYWLLLNPKFRWLTGLAGALLAAAGLAAMALAAKRRAGGARAALFAVLLAACLISQPVVLATPGVDAASVLDEPARSKPTQTSRVAWNGQEYIRINVAELFMLAQNAKADPTARRYVFRAQVVSDPEMDKGGVLLAGRLMVWCCLADAVVVAFLVDHGGPAPALGDWVEAYGRLTPAQATAHAGVEAKLKAGPMLAIERKYLFRAERLRPCPAPSVPYIFTVHQAEPYAY</sequence>
<feature type="domain" description="DUF1980" evidence="2">
    <location>
        <begin position="143"/>
        <end position="212"/>
    </location>
</feature>
<accession>E1QJS2</accession>
<dbReference type="eggNOG" id="COG3689">
    <property type="taxonomic scope" value="Bacteria"/>
</dbReference>
<dbReference type="Proteomes" id="UP000009047">
    <property type="component" value="Chromosome"/>
</dbReference>
<gene>
    <name evidence="3" type="ordered locus">Deba_2454</name>
</gene>
<keyword evidence="4" id="KW-1185">Reference proteome</keyword>